<dbReference type="STRING" id="1798491.A3C87_03030"/>
<accession>A0A1F6DI19</accession>
<dbReference type="Proteomes" id="UP000176511">
    <property type="component" value="Unassembled WGS sequence"/>
</dbReference>
<evidence type="ECO:0000256" key="2">
    <source>
        <dbReference type="SAM" id="Phobius"/>
    </source>
</evidence>
<dbReference type="AlphaFoldDB" id="A0A1F6DI19"/>
<dbReference type="EMBL" id="MFLE01000025">
    <property type="protein sequence ID" value="OGG61099.1"/>
    <property type="molecule type" value="Genomic_DNA"/>
</dbReference>
<sequence>MYIILAILVGSIGSVITFYYIWHRSRARRHATLCGILREEIRELRGGRFLNTQLDTELHHLSQRLKLYMHSVYRGGATVDMLDDVGEQLIRDARRLRDCARNDIARRRTASSIYERAFPAVYQLLRERLRQNDKAVMKIWQRMVQASLDTKGPGVFRAVRLIQKLQKEYGEPVEQNNNTAYKPHPTDFASRYS</sequence>
<name>A0A1F6DI19_9BACT</name>
<protein>
    <recommendedName>
        <fullName evidence="5">DUF4760 domain-containing protein</fullName>
    </recommendedName>
</protein>
<proteinExistence type="predicted"/>
<evidence type="ECO:0000313" key="4">
    <source>
        <dbReference type="Proteomes" id="UP000176511"/>
    </source>
</evidence>
<keyword evidence="2" id="KW-0812">Transmembrane</keyword>
<evidence type="ECO:0000313" key="3">
    <source>
        <dbReference type="EMBL" id="OGG61099.1"/>
    </source>
</evidence>
<gene>
    <name evidence="3" type="ORF">A3C87_03030</name>
</gene>
<organism evidence="3 4">
    <name type="scientific">Candidatus Kaiserbacteria bacterium RIFCSPHIGHO2_02_FULL_49_34</name>
    <dbReference type="NCBI Taxonomy" id="1798491"/>
    <lineage>
        <taxon>Bacteria</taxon>
        <taxon>Candidatus Kaiseribacteriota</taxon>
    </lineage>
</organism>
<evidence type="ECO:0008006" key="5">
    <source>
        <dbReference type="Google" id="ProtNLM"/>
    </source>
</evidence>
<reference evidence="3 4" key="1">
    <citation type="journal article" date="2016" name="Nat. Commun.">
        <title>Thousands of microbial genomes shed light on interconnected biogeochemical processes in an aquifer system.</title>
        <authorList>
            <person name="Anantharaman K."/>
            <person name="Brown C.T."/>
            <person name="Hug L.A."/>
            <person name="Sharon I."/>
            <person name="Castelle C.J."/>
            <person name="Probst A.J."/>
            <person name="Thomas B.C."/>
            <person name="Singh A."/>
            <person name="Wilkins M.J."/>
            <person name="Karaoz U."/>
            <person name="Brodie E.L."/>
            <person name="Williams K.H."/>
            <person name="Hubbard S.S."/>
            <person name="Banfield J.F."/>
        </authorList>
    </citation>
    <scope>NUCLEOTIDE SEQUENCE [LARGE SCALE GENOMIC DNA]</scope>
</reference>
<feature type="transmembrane region" description="Helical" evidence="2">
    <location>
        <begin position="6"/>
        <end position="22"/>
    </location>
</feature>
<evidence type="ECO:0000256" key="1">
    <source>
        <dbReference type="SAM" id="MobiDB-lite"/>
    </source>
</evidence>
<feature type="region of interest" description="Disordered" evidence="1">
    <location>
        <begin position="173"/>
        <end position="193"/>
    </location>
</feature>
<comment type="caution">
    <text evidence="3">The sequence shown here is derived from an EMBL/GenBank/DDBJ whole genome shotgun (WGS) entry which is preliminary data.</text>
</comment>
<keyword evidence="2" id="KW-1133">Transmembrane helix</keyword>
<keyword evidence="2" id="KW-0472">Membrane</keyword>